<sequence length="162" mass="18102">MKRTIEKSLIWTGIAIHIIGLLLVTIGIIGMYTAPNGSKTDNTIIIITYILTIIFLIIAIIVVTRIINDNKLAGILLIVIGVLVLIPNFISAILWLIAGIMLLTRKPKNNKYGINNRNKYQDGKKESKGKNVISNDPFEKKGSNSNPENKLKKEDVEDPFKY</sequence>
<dbReference type="AlphaFoldDB" id="A0A4Z1AZX2"/>
<dbReference type="EMBL" id="SRPJ01000005">
    <property type="protein sequence ID" value="TGN26223.1"/>
    <property type="molecule type" value="Genomic_DNA"/>
</dbReference>
<keyword evidence="2" id="KW-1133">Transmembrane helix</keyword>
<feature type="transmembrane region" description="Helical" evidence="2">
    <location>
        <begin position="44"/>
        <end position="63"/>
    </location>
</feature>
<dbReference type="RefSeq" id="WP_126564574.1">
    <property type="nucleotide sequence ID" value="NZ_BMCY01000008.1"/>
</dbReference>
<evidence type="ECO:0000256" key="1">
    <source>
        <dbReference type="SAM" id="MobiDB-lite"/>
    </source>
</evidence>
<name>A0A4Z1AZX2_9STAP</name>
<keyword evidence="4" id="KW-1185">Reference proteome</keyword>
<feature type="compositionally biased region" description="Basic and acidic residues" evidence="1">
    <location>
        <begin position="149"/>
        <end position="162"/>
    </location>
</feature>
<feature type="transmembrane region" description="Helical" evidence="2">
    <location>
        <begin position="9"/>
        <end position="32"/>
    </location>
</feature>
<gene>
    <name evidence="3" type="ORF">E2558_09470</name>
</gene>
<evidence type="ECO:0000313" key="3">
    <source>
        <dbReference type="EMBL" id="TGN26223.1"/>
    </source>
</evidence>
<evidence type="ECO:0000256" key="2">
    <source>
        <dbReference type="SAM" id="Phobius"/>
    </source>
</evidence>
<feature type="region of interest" description="Disordered" evidence="1">
    <location>
        <begin position="114"/>
        <end position="162"/>
    </location>
</feature>
<evidence type="ECO:0008006" key="5">
    <source>
        <dbReference type="Google" id="ProtNLM"/>
    </source>
</evidence>
<dbReference type="Proteomes" id="UP000297459">
    <property type="component" value="Unassembled WGS sequence"/>
</dbReference>
<reference evidence="3 4" key="1">
    <citation type="submission" date="2019-04" db="EMBL/GenBank/DDBJ databases">
        <title>Genomic characterization of Staphylococcus petrasii strains.</title>
        <authorList>
            <person name="Vrbovska V."/>
            <person name="Kovarovic V."/>
            <person name="Maslanova I."/>
            <person name="Indrakova A."/>
            <person name="Petras P."/>
            <person name="Sedo O."/>
            <person name="Svec P."/>
            <person name="Fisarova L."/>
            <person name="Sedlacek I."/>
            <person name="Doskar J."/>
            <person name="Pantucek R."/>
        </authorList>
    </citation>
    <scope>NUCLEOTIDE SEQUENCE [LARGE SCALE GENOMIC DNA]</scope>
    <source>
        <strain evidence="3 4">CCM 8529</strain>
    </source>
</reference>
<keyword evidence="2" id="KW-0812">Transmembrane</keyword>
<evidence type="ECO:0000313" key="4">
    <source>
        <dbReference type="Proteomes" id="UP000297459"/>
    </source>
</evidence>
<proteinExistence type="predicted"/>
<comment type="caution">
    <text evidence="3">The sequence shown here is derived from an EMBL/GenBank/DDBJ whole genome shotgun (WGS) entry which is preliminary data.</text>
</comment>
<keyword evidence="2" id="KW-0472">Membrane</keyword>
<accession>A0A4Z1AZX2</accession>
<feature type="compositionally biased region" description="Basic and acidic residues" evidence="1">
    <location>
        <begin position="119"/>
        <end position="129"/>
    </location>
</feature>
<organism evidence="3 4">
    <name type="scientific">Staphylococcus pragensis</name>
    <dbReference type="NCBI Taxonomy" id="1611836"/>
    <lineage>
        <taxon>Bacteria</taxon>
        <taxon>Bacillati</taxon>
        <taxon>Bacillota</taxon>
        <taxon>Bacilli</taxon>
        <taxon>Bacillales</taxon>
        <taxon>Staphylococcaceae</taxon>
        <taxon>Staphylococcus</taxon>
    </lineage>
</organism>
<protein>
    <recommendedName>
        <fullName evidence="5">DUF4064 domain-containing protein</fullName>
    </recommendedName>
</protein>
<feature type="transmembrane region" description="Helical" evidence="2">
    <location>
        <begin position="75"/>
        <end position="103"/>
    </location>
</feature>